<dbReference type="Gene3D" id="3.40.50.1820">
    <property type="entry name" value="alpha/beta hydrolase"/>
    <property type="match status" value="1"/>
</dbReference>
<dbReference type="EMBL" id="PVNH01000002">
    <property type="protein sequence ID" value="PRX50099.1"/>
    <property type="molecule type" value="Genomic_DNA"/>
</dbReference>
<reference evidence="1 2" key="1">
    <citation type="submission" date="2018-03" db="EMBL/GenBank/DDBJ databases">
        <title>Genomic Encyclopedia of Type Strains, Phase III (KMG-III): the genomes of soil and plant-associated and newly described type strains.</title>
        <authorList>
            <person name="Whitman W."/>
        </authorList>
    </citation>
    <scope>NUCLEOTIDE SEQUENCE [LARGE SCALE GENOMIC DNA]</scope>
    <source>
        <strain evidence="1 2">CGMCC 4.7125</strain>
    </source>
</reference>
<dbReference type="Proteomes" id="UP000238362">
    <property type="component" value="Unassembled WGS sequence"/>
</dbReference>
<evidence type="ECO:0008006" key="3">
    <source>
        <dbReference type="Google" id="ProtNLM"/>
    </source>
</evidence>
<proteinExistence type="predicted"/>
<protein>
    <recommendedName>
        <fullName evidence="3">Alpha/beta hydrolase family protein</fullName>
    </recommendedName>
</protein>
<dbReference type="AlphaFoldDB" id="A0A2T0M0I0"/>
<comment type="caution">
    <text evidence="1">The sequence shown here is derived from an EMBL/GenBank/DDBJ whole genome shotgun (WGS) entry which is preliminary data.</text>
</comment>
<gene>
    <name evidence="1" type="ORF">B0I33_102217</name>
</gene>
<keyword evidence="2" id="KW-1185">Reference proteome</keyword>
<dbReference type="SUPFAM" id="SSF53474">
    <property type="entry name" value="alpha/beta-Hydrolases"/>
    <property type="match status" value="1"/>
</dbReference>
<sequence length="192" mass="21668">MGAYVASAVTSEYPERVESVIFIDGGFWRDYPLTMSPDELLDLRLGPFLAKFRRRWNSIDEYLDYYRNTPVYPTGIDAYGRVHFEYDLAKLDNKLVAKISEECVRTDWRDVVDHDTVGKRLEQVRVPALLLTAPQGLTGTGDEVITPRVRAELELRIPQLRTVEIPDSNHHTILLSKAGASTVANEIAAFAG</sequence>
<dbReference type="InterPro" id="IPR029058">
    <property type="entry name" value="AB_hydrolase_fold"/>
</dbReference>
<organism evidence="1 2">
    <name type="scientific">Prauserella shujinwangii</name>
    <dbReference type="NCBI Taxonomy" id="1453103"/>
    <lineage>
        <taxon>Bacteria</taxon>
        <taxon>Bacillati</taxon>
        <taxon>Actinomycetota</taxon>
        <taxon>Actinomycetes</taxon>
        <taxon>Pseudonocardiales</taxon>
        <taxon>Pseudonocardiaceae</taxon>
        <taxon>Prauserella</taxon>
    </lineage>
</organism>
<accession>A0A2T0M0I0</accession>
<evidence type="ECO:0000313" key="1">
    <source>
        <dbReference type="EMBL" id="PRX50099.1"/>
    </source>
</evidence>
<evidence type="ECO:0000313" key="2">
    <source>
        <dbReference type="Proteomes" id="UP000238362"/>
    </source>
</evidence>
<name>A0A2T0M0I0_9PSEU</name>